<organism evidence="2 3">
    <name type="scientific">Leptospira fletcheri</name>
    <dbReference type="NCBI Taxonomy" id="2484981"/>
    <lineage>
        <taxon>Bacteria</taxon>
        <taxon>Pseudomonadati</taxon>
        <taxon>Spirochaetota</taxon>
        <taxon>Spirochaetia</taxon>
        <taxon>Leptospirales</taxon>
        <taxon>Leptospiraceae</taxon>
        <taxon>Leptospira</taxon>
    </lineage>
</organism>
<sequence>MDSDRKFEEAIRYLLEGEFEHAKKTFDHLLESDPENPEFTSGFYTSSFWDNRVDRIHHSNEGRERTSLLLDFLKEFETIYEKKDFPKSVSYRAAKDSVLKESADQFRIILRKEGLQSLPASTVSELAYRLLMENDVESAAEVLRDSAGLERFSPELLFFRAECAYLSGNESQGLLLYREAFLKDPSSLRPDCIKSEPILKALETLSGEIRDKNDLKEAIPVYCLEKGIFREIRKLSEKEIDQLRQELSRLKDSLSLRKGIHEFKIKCRMIQICCALLDSRTSLYYAETAQEAKRILDALEPGFYQRRSGRN</sequence>
<protein>
    <recommendedName>
        <fullName evidence="4">Tetratricopeptide repeat protein</fullName>
    </recommendedName>
</protein>
<gene>
    <name evidence="2" type="ORF">EHO60_10750</name>
</gene>
<accession>A0A4R9GGF9</accession>
<reference evidence="2" key="1">
    <citation type="journal article" date="2019" name="PLoS Negl. Trop. Dis.">
        <title>Revisiting the worldwide diversity of Leptospira species in the environment.</title>
        <authorList>
            <person name="Vincent A.T."/>
            <person name="Schiettekatte O."/>
            <person name="Bourhy P."/>
            <person name="Veyrier F.J."/>
            <person name="Picardeau M."/>
        </authorList>
    </citation>
    <scope>NUCLEOTIDE SEQUENCE [LARGE SCALE GENOMIC DNA]</scope>
    <source>
        <strain evidence="2">SSW15</strain>
    </source>
</reference>
<dbReference type="Gene3D" id="1.25.40.10">
    <property type="entry name" value="Tetratricopeptide repeat domain"/>
    <property type="match status" value="1"/>
</dbReference>
<evidence type="ECO:0000313" key="2">
    <source>
        <dbReference type="EMBL" id="TGK10303.1"/>
    </source>
</evidence>
<evidence type="ECO:0008006" key="4">
    <source>
        <dbReference type="Google" id="ProtNLM"/>
    </source>
</evidence>
<dbReference type="OrthoDB" id="340482at2"/>
<dbReference type="RefSeq" id="WP_135768188.1">
    <property type="nucleotide sequence ID" value="NZ_RQET01000007.1"/>
</dbReference>
<proteinExistence type="predicted"/>
<feature type="repeat" description="TPR" evidence="1">
    <location>
        <begin position="3"/>
        <end position="36"/>
    </location>
</feature>
<keyword evidence="3" id="KW-1185">Reference proteome</keyword>
<comment type="caution">
    <text evidence="2">The sequence shown here is derived from an EMBL/GenBank/DDBJ whole genome shotgun (WGS) entry which is preliminary data.</text>
</comment>
<dbReference type="SUPFAM" id="SSF48452">
    <property type="entry name" value="TPR-like"/>
    <property type="match status" value="1"/>
</dbReference>
<evidence type="ECO:0000256" key="1">
    <source>
        <dbReference type="PROSITE-ProRule" id="PRU00339"/>
    </source>
</evidence>
<dbReference type="InterPro" id="IPR011990">
    <property type="entry name" value="TPR-like_helical_dom_sf"/>
</dbReference>
<dbReference type="Proteomes" id="UP000298458">
    <property type="component" value="Unassembled WGS sequence"/>
</dbReference>
<keyword evidence="1" id="KW-0802">TPR repeat</keyword>
<name>A0A4R9GGF9_9LEPT</name>
<dbReference type="PROSITE" id="PS50005">
    <property type="entry name" value="TPR"/>
    <property type="match status" value="1"/>
</dbReference>
<dbReference type="InterPro" id="IPR019734">
    <property type="entry name" value="TPR_rpt"/>
</dbReference>
<dbReference type="EMBL" id="RQET01000007">
    <property type="protein sequence ID" value="TGK10303.1"/>
    <property type="molecule type" value="Genomic_DNA"/>
</dbReference>
<dbReference type="AlphaFoldDB" id="A0A4R9GGF9"/>
<evidence type="ECO:0000313" key="3">
    <source>
        <dbReference type="Proteomes" id="UP000298458"/>
    </source>
</evidence>